<reference evidence="2 3" key="1">
    <citation type="submission" date="2019-06" db="EMBL/GenBank/DDBJ databases">
        <title>Sequencing the genomes of 1000 actinobacteria strains.</title>
        <authorList>
            <person name="Klenk H.-P."/>
        </authorList>
    </citation>
    <scope>NUCLEOTIDE SEQUENCE [LARGE SCALE GENOMIC DNA]</scope>
    <source>
        <strain evidence="2 3">DSM 45301</strain>
    </source>
</reference>
<dbReference type="Proteomes" id="UP000315677">
    <property type="component" value="Unassembled WGS sequence"/>
</dbReference>
<dbReference type="SMART" id="SM00332">
    <property type="entry name" value="PP2Cc"/>
    <property type="match status" value="1"/>
</dbReference>
<organism evidence="2 3">
    <name type="scientific">Pseudonocardia kunmingensis</name>
    <dbReference type="NCBI Taxonomy" id="630975"/>
    <lineage>
        <taxon>Bacteria</taxon>
        <taxon>Bacillati</taxon>
        <taxon>Actinomycetota</taxon>
        <taxon>Actinomycetes</taxon>
        <taxon>Pseudonocardiales</taxon>
        <taxon>Pseudonocardiaceae</taxon>
        <taxon>Pseudonocardia</taxon>
    </lineage>
</organism>
<gene>
    <name evidence="2" type="ORF">FB558_7937</name>
</gene>
<evidence type="ECO:0000313" key="3">
    <source>
        <dbReference type="Proteomes" id="UP000315677"/>
    </source>
</evidence>
<dbReference type="PROSITE" id="PS51746">
    <property type="entry name" value="PPM_2"/>
    <property type="match status" value="1"/>
</dbReference>
<evidence type="ECO:0000259" key="1">
    <source>
        <dbReference type="PROSITE" id="PS51746"/>
    </source>
</evidence>
<dbReference type="Pfam" id="PF13672">
    <property type="entry name" value="PP2C_2"/>
    <property type="match status" value="1"/>
</dbReference>
<comment type="caution">
    <text evidence="2">The sequence shown here is derived from an EMBL/GenBank/DDBJ whole genome shotgun (WGS) entry which is preliminary data.</text>
</comment>
<dbReference type="InterPro" id="IPR001932">
    <property type="entry name" value="PPM-type_phosphatase-like_dom"/>
</dbReference>
<dbReference type="AlphaFoldDB" id="A0A543CY96"/>
<accession>A0A543CY96</accession>
<dbReference type="InterPro" id="IPR036457">
    <property type="entry name" value="PPM-type-like_dom_sf"/>
</dbReference>
<evidence type="ECO:0000313" key="2">
    <source>
        <dbReference type="EMBL" id="TQM02076.1"/>
    </source>
</evidence>
<dbReference type="EMBL" id="VFPA01000007">
    <property type="protein sequence ID" value="TQM02076.1"/>
    <property type="molecule type" value="Genomic_DNA"/>
</dbReference>
<dbReference type="Gene3D" id="3.60.40.10">
    <property type="entry name" value="PPM-type phosphatase domain"/>
    <property type="match status" value="1"/>
</dbReference>
<protein>
    <submittedName>
        <fullName evidence="2">Serine/threonine protein phosphatase PrpC</fullName>
    </submittedName>
</protein>
<dbReference type="SMART" id="SM00331">
    <property type="entry name" value="PP2C_SIG"/>
    <property type="match status" value="1"/>
</dbReference>
<dbReference type="InterPro" id="IPR015655">
    <property type="entry name" value="PP2C"/>
</dbReference>
<dbReference type="PANTHER" id="PTHR47992">
    <property type="entry name" value="PROTEIN PHOSPHATASE"/>
    <property type="match status" value="1"/>
</dbReference>
<keyword evidence="3" id="KW-1185">Reference proteome</keyword>
<name>A0A543CY96_9PSEU</name>
<dbReference type="GO" id="GO:0004722">
    <property type="term" value="F:protein serine/threonine phosphatase activity"/>
    <property type="evidence" value="ECO:0007669"/>
    <property type="project" value="InterPro"/>
</dbReference>
<feature type="domain" description="PPM-type phosphatase" evidence="1">
    <location>
        <begin position="64"/>
        <end position="313"/>
    </location>
</feature>
<dbReference type="SUPFAM" id="SSF81606">
    <property type="entry name" value="PP2C-like"/>
    <property type="match status" value="1"/>
</dbReference>
<proteinExistence type="predicted"/>
<sequence>MGPEDRFCEACGTDLLRRTGSTAPAASPVACAGCGEPASEDEYCQGCGLRRRDGTERVELDLEVLAGVSDRGLVHARNEDAVAVGRLRDGPTAAVVCDGVSSVHRPELASRAAADTALEALLACDDTRPAAERVRAAVAAAAAAVAGLPAPPGAEPPSCTLVCALVHGPESDGPEITIGWVGDSRAYWLAATQAGEPARLLTRDHAWAGEKVARGELDPAEAAHHPLAHAITRWLGADGEPEPDLVTLRPAGPGALLLCSDGLWNYLPDAADLAALALPVLDGAGPLAAATALTAVALDAGGRDNITVVVVPVRPRTERSS</sequence>